<dbReference type="EMBL" id="VBAP01000023">
    <property type="protein sequence ID" value="TMI76396.1"/>
    <property type="molecule type" value="Genomic_DNA"/>
</dbReference>
<feature type="non-terminal residue" evidence="1">
    <location>
        <position position="199"/>
    </location>
</feature>
<reference evidence="1 2" key="1">
    <citation type="journal article" date="2019" name="Nat. Microbiol.">
        <title>Mediterranean grassland soil C-N compound turnover is dependent on rainfall and depth, and is mediated by genomically divergent microorganisms.</title>
        <authorList>
            <person name="Diamond S."/>
            <person name="Andeer P.F."/>
            <person name="Li Z."/>
            <person name="Crits-Christoph A."/>
            <person name="Burstein D."/>
            <person name="Anantharaman K."/>
            <person name="Lane K.R."/>
            <person name="Thomas B.C."/>
            <person name="Pan C."/>
            <person name="Northen T.R."/>
            <person name="Banfield J.F."/>
        </authorList>
    </citation>
    <scope>NUCLEOTIDE SEQUENCE [LARGE SCALE GENOMIC DNA]</scope>
    <source>
        <strain evidence="1">NP_8</strain>
    </source>
</reference>
<organism evidence="1 2">
    <name type="scientific">Candidatus Segetimicrobium genomatis</name>
    <dbReference type="NCBI Taxonomy" id="2569760"/>
    <lineage>
        <taxon>Bacteria</taxon>
        <taxon>Bacillati</taxon>
        <taxon>Candidatus Sysuimicrobiota</taxon>
        <taxon>Candidatus Sysuimicrobiia</taxon>
        <taxon>Candidatus Sysuimicrobiales</taxon>
        <taxon>Candidatus Segetimicrobiaceae</taxon>
        <taxon>Candidatus Segetimicrobium</taxon>
    </lineage>
</organism>
<evidence type="ECO:0000313" key="1">
    <source>
        <dbReference type="EMBL" id="TMI76396.1"/>
    </source>
</evidence>
<dbReference type="Proteomes" id="UP000318834">
    <property type="component" value="Unassembled WGS sequence"/>
</dbReference>
<protein>
    <submittedName>
        <fullName evidence="1">Uncharacterized protein</fullName>
    </submittedName>
</protein>
<sequence>MAYACNGSVRLEVEVLADLAMREARQAARQEDGQTPGNILPPPMASLDGIQRCGRALADEAYDRVDRGELGSPLRARVFEGHPRLFQCATNELLIAQEGAPALPLVEGGEAAVVAFRDELVKGCEIAEEGQDPVTGEPCGCLGLVVEVMAAPVVGEGISGQPGFDGVEVNVTHDLEEVGVRIDEQALIATAKQGTVPPV</sequence>
<gene>
    <name evidence="1" type="ORF">E6H05_03640</name>
</gene>
<name>A0A537J070_9BACT</name>
<dbReference type="AlphaFoldDB" id="A0A537J070"/>
<accession>A0A537J070</accession>
<comment type="caution">
    <text evidence="1">The sequence shown here is derived from an EMBL/GenBank/DDBJ whole genome shotgun (WGS) entry which is preliminary data.</text>
</comment>
<proteinExistence type="predicted"/>
<evidence type="ECO:0000313" key="2">
    <source>
        <dbReference type="Proteomes" id="UP000318834"/>
    </source>
</evidence>